<evidence type="ECO:0000313" key="1">
    <source>
        <dbReference type="EMBL" id="CRK99590.1"/>
    </source>
</evidence>
<accession>A0A1J1IKI5</accession>
<evidence type="ECO:0000313" key="2">
    <source>
        <dbReference type="Proteomes" id="UP000183832"/>
    </source>
</evidence>
<dbReference type="EMBL" id="CVRI01000051">
    <property type="protein sequence ID" value="CRK99590.1"/>
    <property type="molecule type" value="Genomic_DNA"/>
</dbReference>
<dbReference type="Proteomes" id="UP000183832">
    <property type="component" value="Unassembled WGS sequence"/>
</dbReference>
<protein>
    <submittedName>
        <fullName evidence="1">CLUMA_CG012902, isoform A</fullName>
    </submittedName>
</protein>
<gene>
    <name evidence="1" type="ORF">CLUMA_CG012902</name>
</gene>
<organism evidence="1 2">
    <name type="scientific">Clunio marinus</name>
    <dbReference type="NCBI Taxonomy" id="568069"/>
    <lineage>
        <taxon>Eukaryota</taxon>
        <taxon>Metazoa</taxon>
        <taxon>Ecdysozoa</taxon>
        <taxon>Arthropoda</taxon>
        <taxon>Hexapoda</taxon>
        <taxon>Insecta</taxon>
        <taxon>Pterygota</taxon>
        <taxon>Neoptera</taxon>
        <taxon>Endopterygota</taxon>
        <taxon>Diptera</taxon>
        <taxon>Nematocera</taxon>
        <taxon>Chironomoidea</taxon>
        <taxon>Chironomidae</taxon>
        <taxon>Clunio</taxon>
    </lineage>
</organism>
<dbReference type="AlphaFoldDB" id="A0A1J1IKI5"/>
<name>A0A1J1IKI5_9DIPT</name>
<reference evidence="1 2" key="1">
    <citation type="submission" date="2015-04" db="EMBL/GenBank/DDBJ databases">
        <authorList>
            <person name="Syromyatnikov M.Y."/>
            <person name="Popov V.N."/>
        </authorList>
    </citation>
    <scope>NUCLEOTIDE SEQUENCE [LARGE SCALE GENOMIC DNA]</scope>
</reference>
<keyword evidence="2" id="KW-1185">Reference proteome</keyword>
<proteinExistence type="predicted"/>
<sequence>MKWKFLSRKRKAKRPVNPICPQITQSGMNTNMFSLKPHYQHKCTSCLKIQGKMNTSITLIESNNEQAKGELSNAFDIRYEVASDVEITTTQLCYLSYGLFYECCGKATAFFTLFVESFQAFSVHFLQQNSILLFKYLTKESNRGREKGRKGFGKNNIPERL</sequence>